<keyword evidence="5" id="KW-0663">Pyridoxal phosphate</keyword>
<dbReference type="Proteomes" id="UP000229342">
    <property type="component" value="Unassembled WGS sequence"/>
</dbReference>
<dbReference type="EMBL" id="PCVG01000028">
    <property type="protein sequence ID" value="PIQ68792.1"/>
    <property type="molecule type" value="Genomic_DNA"/>
</dbReference>
<dbReference type="Gene3D" id="3.40.640.10">
    <property type="entry name" value="Type I PLP-dependent aspartate aminotransferase-like (Major domain)"/>
    <property type="match status" value="1"/>
</dbReference>
<sequence>MSNRARKRIYLDYASTTPLDSRVQRVMEAYFSKTFGNPSSIHAEGVEAKKALDGARISVARSLEGRSEEVVFTSGGTEANNLAIFGVVDSLANTHGREYLLKRGRPHVVTTTIEHASILEPLRELEKQGRCDVTYVEVEPRGIIQPERIISALRANTVLVSVQYANNEIGTIQPIRKIGQMLQSFRSTKRSAQRSTLNVAKNRIPIFHTDACQAPLYLRCLVNALGVDLMTLDGHKMYGPKGIGVLYVRRGTPLAPILLGGGQEKGMRSTTENIPAVVGFAEALRIATGEREKESIRITKLRNHLYSCMLKDMKIDFVVNGSMKEGERLPNNLNVSFPGIDTEFLTLQLDASGVAVSTKSSCLTGEKESYVVKALGGGARSAGATLRFTLGRHTTKKEIEYTTSVLLKLLEKGR</sequence>
<evidence type="ECO:0000256" key="4">
    <source>
        <dbReference type="ARBA" id="ARBA00022723"/>
    </source>
</evidence>
<comment type="catalytic activity">
    <reaction evidence="8">
        <text>(sulfur carrier)-H + L-cysteine = (sulfur carrier)-SH + L-alanine</text>
        <dbReference type="Rhea" id="RHEA:43892"/>
        <dbReference type="Rhea" id="RHEA-COMP:14737"/>
        <dbReference type="Rhea" id="RHEA-COMP:14739"/>
        <dbReference type="ChEBI" id="CHEBI:29917"/>
        <dbReference type="ChEBI" id="CHEBI:35235"/>
        <dbReference type="ChEBI" id="CHEBI:57972"/>
        <dbReference type="ChEBI" id="CHEBI:64428"/>
        <dbReference type="EC" id="2.8.1.7"/>
    </reaction>
</comment>
<dbReference type="SUPFAM" id="SSF53383">
    <property type="entry name" value="PLP-dependent transferases"/>
    <property type="match status" value="1"/>
</dbReference>
<organism evidence="10 11">
    <name type="scientific">Candidatus Taylorbacteria bacterium CG11_big_fil_rev_8_21_14_0_20_46_11</name>
    <dbReference type="NCBI Taxonomy" id="1975025"/>
    <lineage>
        <taxon>Bacteria</taxon>
        <taxon>Candidatus Tayloriibacteriota</taxon>
    </lineage>
</organism>
<comment type="caution">
    <text evidence="10">The sequence shown here is derived from an EMBL/GenBank/DDBJ whole genome shotgun (WGS) entry which is preliminary data.</text>
</comment>
<gene>
    <name evidence="10" type="ORF">COV91_02310</name>
</gene>
<dbReference type="InterPro" id="IPR016454">
    <property type="entry name" value="Cysteine_dSase"/>
</dbReference>
<reference evidence="10 11" key="1">
    <citation type="submission" date="2017-09" db="EMBL/GenBank/DDBJ databases">
        <title>Depth-based differentiation of microbial function through sediment-hosted aquifers and enrichment of novel symbionts in the deep terrestrial subsurface.</title>
        <authorList>
            <person name="Probst A.J."/>
            <person name="Ladd B."/>
            <person name="Jarett J.K."/>
            <person name="Geller-Mcgrath D.E."/>
            <person name="Sieber C.M."/>
            <person name="Emerson J.B."/>
            <person name="Anantharaman K."/>
            <person name="Thomas B.C."/>
            <person name="Malmstrom R."/>
            <person name="Stieglmeier M."/>
            <person name="Klingl A."/>
            <person name="Woyke T."/>
            <person name="Ryan C.M."/>
            <person name="Banfield J.F."/>
        </authorList>
    </citation>
    <scope>NUCLEOTIDE SEQUENCE [LARGE SCALE GENOMIC DNA]</scope>
    <source>
        <strain evidence="10">CG11_big_fil_rev_8_21_14_0_20_46_11</strain>
    </source>
</reference>
<dbReference type="PANTHER" id="PTHR11601">
    <property type="entry name" value="CYSTEINE DESULFURYLASE FAMILY MEMBER"/>
    <property type="match status" value="1"/>
</dbReference>
<dbReference type="Pfam" id="PF00266">
    <property type="entry name" value="Aminotran_5"/>
    <property type="match status" value="2"/>
</dbReference>
<dbReference type="Gene3D" id="3.90.1150.10">
    <property type="entry name" value="Aspartate Aminotransferase, domain 1"/>
    <property type="match status" value="1"/>
</dbReference>
<keyword evidence="7" id="KW-0411">Iron-sulfur</keyword>
<accession>A0A2H0KC06</accession>
<evidence type="ECO:0000256" key="8">
    <source>
        <dbReference type="ARBA" id="ARBA00050776"/>
    </source>
</evidence>
<evidence type="ECO:0000313" key="10">
    <source>
        <dbReference type="EMBL" id="PIQ68792.1"/>
    </source>
</evidence>
<dbReference type="GO" id="GO:0046872">
    <property type="term" value="F:metal ion binding"/>
    <property type="evidence" value="ECO:0007669"/>
    <property type="project" value="UniProtKB-KW"/>
</dbReference>
<dbReference type="InterPro" id="IPR015424">
    <property type="entry name" value="PyrdxlP-dep_Trfase"/>
</dbReference>
<dbReference type="GO" id="GO:0031071">
    <property type="term" value="F:cysteine desulfurase activity"/>
    <property type="evidence" value="ECO:0007669"/>
    <property type="project" value="UniProtKB-EC"/>
</dbReference>
<evidence type="ECO:0000256" key="7">
    <source>
        <dbReference type="ARBA" id="ARBA00023014"/>
    </source>
</evidence>
<evidence type="ECO:0000256" key="5">
    <source>
        <dbReference type="ARBA" id="ARBA00022898"/>
    </source>
</evidence>
<keyword evidence="4" id="KW-0479">Metal-binding</keyword>
<evidence type="ECO:0000259" key="9">
    <source>
        <dbReference type="Pfam" id="PF00266"/>
    </source>
</evidence>
<comment type="similarity">
    <text evidence="2">Belongs to the class-V pyridoxal-phosphate-dependent aminotransferase family. NifS/IscS subfamily.</text>
</comment>
<dbReference type="PANTHER" id="PTHR11601:SF34">
    <property type="entry name" value="CYSTEINE DESULFURASE"/>
    <property type="match status" value="1"/>
</dbReference>
<keyword evidence="3" id="KW-0808">Transferase</keyword>
<dbReference type="PIRSF" id="PIRSF005572">
    <property type="entry name" value="NifS"/>
    <property type="match status" value="1"/>
</dbReference>
<dbReference type="InterPro" id="IPR000192">
    <property type="entry name" value="Aminotrans_V_dom"/>
</dbReference>
<evidence type="ECO:0000313" key="11">
    <source>
        <dbReference type="Proteomes" id="UP000229342"/>
    </source>
</evidence>
<evidence type="ECO:0000256" key="6">
    <source>
        <dbReference type="ARBA" id="ARBA00023004"/>
    </source>
</evidence>
<evidence type="ECO:0000256" key="1">
    <source>
        <dbReference type="ARBA" id="ARBA00001933"/>
    </source>
</evidence>
<evidence type="ECO:0000256" key="2">
    <source>
        <dbReference type="ARBA" id="ARBA00006490"/>
    </source>
</evidence>
<dbReference type="GO" id="GO:0051536">
    <property type="term" value="F:iron-sulfur cluster binding"/>
    <property type="evidence" value="ECO:0007669"/>
    <property type="project" value="UniProtKB-KW"/>
</dbReference>
<protein>
    <submittedName>
        <fullName evidence="10">Cysteine desulfurase NifS</fullName>
    </submittedName>
</protein>
<dbReference type="InterPro" id="IPR015422">
    <property type="entry name" value="PyrdxlP-dep_Trfase_small"/>
</dbReference>
<evidence type="ECO:0000256" key="3">
    <source>
        <dbReference type="ARBA" id="ARBA00022679"/>
    </source>
</evidence>
<feature type="domain" description="Aminotransferase class V" evidence="9">
    <location>
        <begin position="199"/>
        <end position="401"/>
    </location>
</feature>
<name>A0A2H0KC06_9BACT</name>
<dbReference type="Gene3D" id="1.10.260.50">
    <property type="match status" value="1"/>
</dbReference>
<comment type="cofactor">
    <cofactor evidence="1">
        <name>pyridoxal 5'-phosphate</name>
        <dbReference type="ChEBI" id="CHEBI:597326"/>
    </cofactor>
</comment>
<proteinExistence type="inferred from homology"/>
<dbReference type="AlphaFoldDB" id="A0A2H0KC06"/>
<feature type="domain" description="Aminotransferase class V" evidence="9">
    <location>
        <begin position="9"/>
        <end position="183"/>
    </location>
</feature>
<dbReference type="InterPro" id="IPR015421">
    <property type="entry name" value="PyrdxlP-dep_Trfase_major"/>
</dbReference>
<keyword evidence="6" id="KW-0408">Iron</keyword>